<dbReference type="EMBL" id="GBHO01008277">
    <property type="protein sequence ID" value="JAG35327.1"/>
    <property type="molecule type" value="Transcribed_RNA"/>
</dbReference>
<evidence type="ECO:0000313" key="3">
    <source>
        <dbReference type="EMBL" id="JAG35327.1"/>
    </source>
</evidence>
<dbReference type="EMBL" id="GBHO01008280">
    <property type="protein sequence ID" value="JAG35324.1"/>
    <property type="molecule type" value="Transcribed_RNA"/>
</dbReference>
<dbReference type="EMBL" id="GBHO01008279">
    <property type="protein sequence ID" value="JAG35325.1"/>
    <property type="molecule type" value="Transcribed_RNA"/>
</dbReference>
<accession>A0A0A9YQK3</accession>
<name>A0A0A9YQK3_LYGHE</name>
<reference evidence="3" key="1">
    <citation type="journal article" date="2014" name="PLoS ONE">
        <title>Transcriptome-Based Identification of ABC Transporters in the Western Tarnished Plant Bug Lygus hesperus.</title>
        <authorList>
            <person name="Hull J.J."/>
            <person name="Chaney K."/>
            <person name="Geib S.M."/>
            <person name="Fabrick J.A."/>
            <person name="Brent C.S."/>
            <person name="Walsh D."/>
            <person name="Lavine L.C."/>
        </authorList>
    </citation>
    <scope>NUCLEOTIDE SEQUENCE</scope>
</reference>
<dbReference type="AlphaFoldDB" id="A0A0A9YQK3"/>
<gene>
    <name evidence="3" type="primary">pcpR_2</name>
    <name evidence="2" type="synonym">pcpR_0</name>
    <name evidence="1" type="synonym">pcpR_1</name>
    <name evidence="4" type="synonym">pcpR_3</name>
    <name evidence="1" type="ORF">CM83_47866</name>
    <name evidence="2" type="ORF">CM83_47868</name>
    <name evidence="3" type="ORF">CM83_47870</name>
    <name evidence="4" type="ORF">CM83_47871</name>
</gene>
<reference evidence="3" key="2">
    <citation type="submission" date="2014-07" db="EMBL/GenBank/DDBJ databases">
        <authorList>
            <person name="Hull J."/>
        </authorList>
    </citation>
    <scope>NUCLEOTIDE SEQUENCE</scope>
</reference>
<evidence type="ECO:0000313" key="4">
    <source>
        <dbReference type="EMBL" id="JAG35328.1"/>
    </source>
</evidence>
<organism evidence="3">
    <name type="scientific">Lygus hesperus</name>
    <name type="common">Western plant bug</name>
    <dbReference type="NCBI Taxonomy" id="30085"/>
    <lineage>
        <taxon>Eukaryota</taxon>
        <taxon>Metazoa</taxon>
        <taxon>Ecdysozoa</taxon>
        <taxon>Arthropoda</taxon>
        <taxon>Hexapoda</taxon>
        <taxon>Insecta</taxon>
        <taxon>Pterygota</taxon>
        <taxon>Neoptera</taxon>
        <taxon>Paraneoptera</taxon>
        <taxon>Hemiptera</taxon>
        <taxon>Heteroptera</taxon>
        <taxon>Panheteroptera</taxon>
        <taxon>Cimicomorpha</taxon>
        <taxon>Miridae</taxon>
        <taxon>Mirini</taxon>
        <taxon>Lygus</taxon>
    </lineage>
</organism>
<evidence type="ECO:0000313" key="2">
    <source>
        <dbReference type="EMBL" id="JAG35325.1"/>
    </source>
</evidence>
<dbReference type="EMBL" id="GBHO01008276">
    <property type="protein sequence ID" value="JAG35328.1"/>
    <property type="molecule type" value="Transcribed_RNA"/>
</dbReference>
<sequence length="108" mass="12365">MVFAFYYKDLCPPWQVARLYDTFSEQAIDLSSNKFLIGITITSGTSDLVATDLKSRVRWLNRRGGSDPAPNHPLRLPPLLCQLLCHDLYETLLLRGKHPIVRTHEGRE</sequence>
<protein>
    <submittedName>
        <fullName evidence="3">PCP degradation transcriptional activation protein</fullName>
    </submittedName>
</protein>
<evidence type="ECO:0000313" key="1">
    <source>
        <dbReference type="EMBL" id="JAG35324.1"/>
    </source>
</evidence>
<proteinExistence type="predicted"/>